<dbReference type="InterPro" id="IPR005320">
    <property type="entry name" value="Peptidase_S51"/>
</dbReference>
<evidence type="ECO:0000313" key="6">
    <source>
        <dbReference type="Proteomes" id="UP000664701"/>
    </source>
</evidence>
<keyword evidence="6" id="KW-1185">Reference proteome</keyword>
<evidence type="ECO:0000256" key="4">
    <source>
        <dbReference type="ARBA" id="ARBA00022825"/>
    </source>
</evidence>
<evidence type="ECO:0000313" key="5">
    <source>
        <dbReference type="EMBL" id="WYJ77361.1"/>
    </source>
</evidence>
<sequence length="205" mass="23161">MKNLFLVSSFEEVSTELRSFNRDLVEKTVTFIPTASNVEKVTFYVESGQKALEKMGLIVDHLDVSTAKLGEIKKKLQENDCIYVTGGNSFFLLQELKKSGADQVIIEEIQKGKIYIGESAGAIVLSETIEYVRTMDDPKKASSLNSFSGLNVVDFYTLPHYKDIPFSEVTIDIEKQYKEQLNFCFIKNNEGIIVEGNHKRIVKTV</sequence>
<organism evidence="5 6">
    <name type="scientific">Candidatus Enterococcus lowellii</name>
    <dbReference type="NCBI Taxonomy" id="2230877"/>
    <lineage>
        <taxon>Bacteria</taxon>
        <taxon>Bacillati</taxon>
        <taxon>Bacillota</taxon>
        <taxon>Bacilli</taxon>
        <taxon>Lactobacillales</taxon>
        <taxon>Enterococcaceae</taxon>
        <taxon>Enterococcus</taxon>
    </lineage>
</organism>
<evidence type="ECO:0000256" key="3">
    <source>
        <dbReference type="ARBA" id="ARBA00022801"/>
    </source>
</evidence>
<keyword evidence="3" id="KW-0378">Hydrolase</keyword>
<reference evidence="5 6" key="1">
    <citation type="submission" date="2024-03" db="EMBL/GenBank/DDBJ databases">
        <title>The Genome Sequence of Enterococcus sp. DIV2402.</title>
        <authorList>
            <consortium name="The Broad Institute Genomics Platform"/>
            <consortium name="The Broad Institute Microbial Omics Core"/>
            <consortium name="The Broad Institute Genomic Center for Infectious Diseases"/>
            <person name="Earl A."/>
            <person name="Manson A."/>
            <person name="Gilmore M."/>
            <person name="Schwartman J."/>
            <person name="Shea T."/>
            <person name="Abouelleil A."/>
            <person name="Cao P."/>
            <person name="Chapman S."/>
            <person name="Cusick C."/>
            <person name="Young S."/>
            <person name="Neafsey D."/>
            <person name="Nusbaum C."/>
            <person name="Birren B."/>
        </authorList>
    </citation>
    <scope>NUCLEOTIDE SEQUENCE [LARGE SCALE GENOMIC DNA]</scope>
    <source>
        <strain evidence="5 6">DIV2402</strain>
    </source>
</reference>
<name>A0ABZ2SSF9_9ENTE</name>
<dbReference type="Pfam" id="PF03575">
    <property type="entry name" value="Peptidase_S51"/>
    <property type="match status" value="1"/>
</dbReference>
<evidence type="ECO:0000256" key="1">
    <source>
        <dbReference type="ARBA" id="ARBA00006534"/>
    </source>
</evidence>
<dbReference type="Gene3D" id="3.40.50.880">
    <property type="match status" value="1"/>
</dbReference>
<dbReference type="RefSeq" id="WP_207940498.1">
    <property type="nucleotide sequence ID" value="NZ_CP147251.1"/>
</dbReference>
<accession>A0ABZ2SSF9</accession>
<keyword evidence="4" id="KW-0720">Serine protease</keyword>
<comment type="similarity">
    <text evidence="1">Belongs to the peptidase S51 family.</text>
</comment>
<protein>
    <submittedName>
        <fullName evidence="5">Dipeptidase E</fullName>
    </submittedName>
</protein>
<dbReference type="PANTHER" id="PTHR20842:SF0">
    <property type="entry name" value="ALPHA-ASPARTYL DIPEPTIDASE"/>
    <property type="match status" value="1"/>
</dbReference>
<dbReference type="EMBL" id="CP147251">
    <property type="protein sequence ID" value="WYJ77361.1"/>
    <property type="molecule type" value="Genomic_DNA"/>
</dbReference>
<gene>
    <name evidence="5" type="ORF">DOK78_001999</name>
</gene>
<dbReference type="SUPFAM" id="SSF52317">
    <property type="entry name" value="Class I glutamine amidotransferase-like"/>
    <property type="match status" value="1"/>
</dbReference>
<dbReference type="PANTHER" id="PTHR20842">
    <property type="entry name" value="PROTEASE S51 ALPHA-ASPARTYL DIPEPTIDASE"/>
    <property type="match status" value="1"/>
</dbReference>
<evidence type="ECO:0000256" key="2">
    <source>
        <dbReference type="ARBA" id="ARBA00022670"/>
    </source>
</evidence>
<dbReference type="Proteomes" id="UP000664701">
    <property type="component" value="Chromosome"/>
</dbReference>
<proteinExistence type="inferred from homology"/>
<keyword evidence="2" id="KW-0645">Protease</keyword>
<dbReference type="InterPro" id="IPR029062">
    <property type="entry name" value="Class_I_gatase-like"/>
</dbReference>